<dbReference type="EMBL" id="QJKJ01000459">
    <property type="protein sequence ID" value="RDY12479.1"/>
    <property type="molecule type" value="Genomic_DNA"/>
</dbReference>
<dbReference type="InterPro" id="IPR025452">
    <property type="entry name" value="DUF4218"/>
</dbReference>
<dbReference type="AlphaFoldDB" id="A0A371IBS0"/>
<dbReference type="OrthoDB" id="1436528at2759"/>
<proteinExistence type="predicted"/>
<dbReference type="Proteomes" id="UP000257109">
    <property type="component" value="Unassembled WGS sequence"/>
</dbReference>
<protein>
    <recommendedName>
        <fullName evidence="1">DUF4218 domain-containing protein</fullName>
    </recommendedName>
</protein>
<comment type="caution">
    <text evidence="2">The sequence shown here is derived from an EMBL/GenBank/DDBJ whole genome shotgun (WGS) entry which is preliminary data.</text>
</comment>
<reference evidence="2" key="1">
    <citation type="submission" date="2018-05" db="EMBL/GenBank/DDBJ databases">
        <title>Draft genome of Mucuna pruriens seed.</title>
        <authorList>
            <person name="Nnadi N.E."/>
            <person name="Vos R."/>
            <person name="Hasami M.H."/>
            <person name="Devisetty U.K."/>
            <person name="Aguiy J.C."/>
        </authorList>
    </citation>
    <scope>NUCLEOTIDE SEQUENCE [LARGE SCALE GENOMIC DNA]</scope>
    <source>
        <strain evidence="2">JCA_2017</strain>
    </source>
</reference>
<name>A0A371IBS0_MUCPR</name>
<gene>
    <name evidence="2" type="ORF">CR513_02721</name>
</gene>
<accession>A0A371IBS0</accession>
<sequence length="145" mass="16895">MVHLVVHLVKEIRLYDLVFLWWMYPVECYTKILRSYVKNPHLITRCGALLVFWSTFTPCTHLSSYLQGTIGKNDPEPPHSSTKDSYVAPNPSWEDTHIDIPDQCKLYIDEENPHLVTIGKVYKLGSTMHHQTLDEDHIRVVVEHI</sequence>
<feature type="non-terminal residue" evidence="2">
    <location>
        <position position="1"/>
    </location>
</feature>
<evidence type="ECO:0000259" key="1">
    <source>
        <dbReference type="Pfam" id="PF13960"/>
    </source>
</evidence>
<dbReference type="Pfam" id="PF13960">
    <property type="entry name" value="DUF4218"/>
    <property type="match status" value="1"/>
</dbReference>
<evidence type="ECO:0000313" key="2">
    <source>
        <dbReference type="EMBL" id="RDY12479.1"/>
    </source>
</evidence>
<dbReference type="PANTHER" id="PTHR48258">
    <property type="entry name" value="DUF4218 DOMAIN-CONTAINING PROTEIN-RELATED"/>
    <property type="match status" value="1"/>
</dbReference>
<feature type="domain" description="DUF4218" evidence="1">
    <location>
        <begin position="1"/>
        <end position="48"/>
    </location>
</feature>
<evidence type="ECO:0000313" key="3">
    <source>
        <dbReference type="Proteomes" id="UP000257109"/>
    </source>
</evidence>
<organism evidence="2 3">
    <name type="scientific">Mucuna pruriens</name>
    <name type="common">Velvet bean</name>
    <name type="synonym">Dolichos pruriens</name>
    <dbReference type="NCBI Taxonomy" id="157652"/>
    <lineage>
        <taxon>Eukaryota</taxon>
        <taxon>Viridiplantae</taxon>
        <taxon>Streptophyta</taxon>
        <taxon>Embryophyta</taxon>
        <taxon>Tracheophyta</taxon>
        <taxon>Spermatophyta</taxon>
        <taxon>Magnoliopsida</taxon>
        <taxon>eudicotyledons</taxon>
        <taxon>Gunneridae</taxon>
        <taxon>Pentapetalae</taxon>
        <taxon>rosids</taxon>
        <taxon>fabids</taxon>
        <taxon>Fabales</taxon>
        <taxon>Fabaceae</taxon>
        <taxon>Papilionoideae</taxon>
        <taxon>50 kb inversion clade</taxon>
        <taxon>NPAAA clade</taxon>
        <taxon>indigoferoid/millettioid clade</taxon>
        <taxon>Phaseoleae</taxon>
        <taxon>Mucuna</taxon>
    </lineage>
</organism>
<keyword evidence="3" id="KW-1185">Reference proteome</keyword>